<proteinExistence type="predicted"/>
<dbReference type="AlphaFoldDB" id="A0A1V2KYP3"/>
<comment type="caution">
    <text evidence="1">The sequence shown here is derived from an EMBL/GenBank/DDBJ whole genome shotgun (WGS) entry which is preliminary data.</text>
</comment>
<reference evidence="2" key="1">
    <citation type="journal article" date="2017" name="Genome Announc.">
        <title>Genome sequences of Cyberlindnera fabianii 65, Pichia kudriavzevii 129, and Saccharomyces cerevisiae 131 isolated from fermented masau fruits in Zimbabwe.</title>
        <authorList>
            <person name="van Rijswijck I.M.H."/>
            <person name="Derks M.F.L."/>
            <person name="Abee T."/>
            <person name="de Ridder D."/>
            <person name="Smid E.J."/>
        </authorList>
    </citation>
    <scope>NUCLEOTIDE SEQUENCE [LARGE SCALE GENOMIC DNA]</scope>
    <source>
        <strain evidence="2">65</strain>
    </source>
</reference>
<keyword evidence="2" id="KW-1185">Reference proteome</keyword>
<protein>
    <submittedName>
        <fullName evidence="1">Uncharacterized protein</fullName>
    </submittedName>
</protein>
<dbReference type="Proteomes" id="UP000189513">
    <property type="component" value="Unassembled WGS sequence"/>
</dbReference>
<evidence type="ECO:0000313" key="1">
    <source>
        <dbReference type="EMBL" id="ONH64759.1"/>
    </source>
</evidence>
<dbReference type="VEuPathDB" id="FungiDB:BON22_5347"/>
<organism evidence="1 2">
    <name type="scientific">Cyberlindnera fabianii</name>
    <name type="common">Yeast</name>
    <name type="synonym">Hansenula fabianii</name>
    <dbReference type="NCBI Taxonomy" id="36022"/>
    <lineage>
        <taxon>Eukaryota</taxon>
        <taxon>Fungi</taxon>
        <taxon>Dikarya</taxon>
        <taxon>Ascomycota</taxon>
        <taxon>Saccharomycotina</taxon>
        <taxon>Saccharomycetes</taxon>
        <taxon>Phaffomycetales</taxon>
        <taxon>Phaffomycetaceae</taxon>
        <taxon>Cyberlindnera</taxon>
    </lineage>
</organism>
<accession>A0A1V2KYP3</accession>
<sequence length="195" mass="21885">MCLCTTFKDSKKAKLSELRTLKKENSLLKKNLLLVPSLSILVSDPETILPNVSGNDGTTSIALFDPVLHSDLDTISGKQFNKNYWKYENVNIMVVWKRIFVCDLLSEDGDAGEHASKSLILGLLAVGSTFAYNKNLIAKGYKCFELAKKYLKTDELWNPTVTTPQTICLLCVFEHARVITEELYYSKQLSIVPLS</sequence>
<evidence type="ECO:0000313" key="2">
    <source>
        <dbReference type="Proteomes" id="UP000189513"/>
    </source>
</evidence>
<dbReference type="EMBL" id="MPUK01000017">
    <property type="protein sequence ID" value="ONH64759.1"/>
    <property type="molecule type" value="Genomic_DNA"/>
</dbReference>
<name>A0A1V2KYP3_CYBFA</name>
<gene>
    <name evidence="1" type="ORF">BON22_5347</name>
</gene>